<evidence type="ECO:0000256" key="3">
    <source>
        <dbReference type="ARBA" id="ARBA00022679"/>
    </source>
</evidence>
<dbReference type="InterPro" id="IPR033749">
    <property type="entry name" value="Polyprenyl_synt_CS"/>
</dbReference>
<evidence type="ECO:0000256" key="5">
    <source>
        <dbReference type="ARBA" id="ARBA00022842"/>
    </source>
</evidence>
<dbReference type="STRING" id="488538.SAR116_2127"/>
<reference evidence="7 8" key="1">
    <citation type="journal article" date="2010" name="J. Bacteriol.">
        <title>Complete genome sequence of "Candidatus Puniceispirillum marinum" IMCC1322, a representative of the SAR116 clade in the Alphaproteobacteria.</title>
        <authorList>
            <person name="Oh H.M."/>
            <person name="Kwon K.K."/>
            <person name="Kang I."/>
            <person name="Kang S.G."/>
            <person name="Lee J.H."/>
            <person name="Kim S.J."/>
            <person name="Cho J.C."/>
        </authorList>
    </citation>
    <scope>NUCLEOTIDE SEQUENCE [LARGE SCALE GENOMIC DNA]</scope>
    <source>
        <strain evidence="7 8">IMCC1322</strain>
    </source>
</reference>
<evidence type="ECO:0000313" key="8">
    <source>
        <dbReference type="Proteomes" id="UP000007460"/>
    </source>
</evidence>
<keyword evidence="4" id="KW-0479">Metal-binding</keyword>
<comment type="cofactor">
    <cofactor evidence="1">
        <name>Mg(2+)</name>
        <dbReference type="ChEBI" id="CHEBI:18420"/>
    </cofactor>
</comment>
<dbReference type="SFLD" id="SFLDS00005">
    <property type="entry name" value="Isoprenoid_Synthase_Type_I"/>
    <property type="match status" value="1"/>
</dbReference>
<dbReference type="eggNOG" id="COG0142">
    <property type="taxonomic scope" value="Bacteria"/>
</dbReference>
<dbReference type="PANTHER" id="PTHR12001:SF69">
    <property type="entry name" value="ALL TRANS-POLYPRENYL-DIPHOSPHATE SYNTHASE PDSS1"/>
    <property type="match status" value="1"/>
</dbReference>
<proteinExistence type="inferred from homology"/>
<dbReference type="AlphaFoldDB" id="D5BNT6"/>
<gene>
    <name evidence="7" type="ordered locus">SAR116_2127</name>
</gene>
<evidence type="ECO:0000256" key="4">
    <source>
        <dbReference type="ARBA" id="ARBA00022723"/>
    </source>
</evidence>
<keyword evidence="3 6" id="KW-0808">Transferase</keyword>
<sequence length="340" mass="36730">MTNLSVKHSSIFRNVTPRADAEGANSQRLHEFIVNRLPKDGTPLADAARHHFAKPGKMLRAKMALSAAKLLKIDQAAALHWSTSIEVLHNASLIHDDICDGDKMRRGRVAVWAKYGRDVALTLGDWLIALSFELAAEAAQRANTPMLVKILAKHMATTTAGEAAEFSIQSSYSWDHYLRIAGDKTAPLLTAPLEGIAAMALHGDAAGAIGSYFRHLGEAYQIANDILNFRAGDGAADCGSDLARRAPNAVIVLYRERMEGGEALAFDKWCKAGSNDGLAFWLQKIMASDALTQSAGRMQGILDESIRCATEMPVELQTAIAPVQNLLEAICLQSVAGLDR</sequence>
<name>D5BNT6_PUNMI</name>
<protein>
    <submittedName>
        <fullName evidence="7">Polyprenyl synthetase</fullName>
        <ecNumber evidence="7">2.5.1.-</ecNumber>
    </submittedName>
</protein>
<dbReference type="EMBL" id="CP001751">
    <property type="protein sequence ID" value="ADE40370.1"/>
    <property type="molecule type" value="Genomic_DNA"/>
</dbReference>
<comment type="similarity">
    <text evidence="2 6">Belongs to the FPP/GGPP synthase family.</text>
</comment>
<evidence type="ECO:0000256" key="1">
    <source>
        <dbReference type="ARBA" id="ARBA00001946"/>
    </source>
</evidence>
<dbReference type="Pfam" id="PF00348">
    <property type="entry name" value="polyprenyl_synt"/>
    <property type="match status" value="1"/>
</dbReference>
<dbReference type="Proteomes" id="UP000007460">
    <property type="component" value="Chromosome"/>
</dbReference>
<dbReference type="InterPro" id="IPR000092">
    <property type="entry name" value="Polyprenyl_synt"/>
</dbReference>
<keyword evidence="5" id="KW-0460">Magnesium</keyword>
<dbReference type="RefSeq" id="WP_013046997.1">
    <property type="nucleotide sequence ID" value="NC_014010.1"/>
</dbReference>
<dbReference type="OrthoDB" id="9805316at2"/>
<dbReference type="KEGG" id="apb:SAR116_2127"/>
<dbReference type="PANTHER" id="PTHR12001">
    <property type="entry name" value="GERANYLGERANYL PYROPHOSPHATE SYNTHASE"/>
    <property type="match status" value="1"/>
</dbReference>
<evidence type="ECO:0000256" key="2">
    <source>
        <dbReference type="ARBA" id="ARBA00006706"/>
    </source>
</evidence>
<dbReference type="HOGENOM" id="CLU_014015_0_2_5"/>
<accession>D5BNT6</accession>
<dbReference type="InterPro" id="IPR008949">
    <property type="entry name" value="Isoprenoid_synthase_dom_sf"/>
</dbReference>
<keyword evidence="8" id="KW-1185">Reference proteome</keyword>
<organism evidence="7 8">
    <name type="scientific">Puniceispirillum marinum (strain IMCC1322)</name>
    <dbReference type="NCBI Taxonomy" id="488538"/>
    <lineage>
        <taxon>Bacteria</taxon>
        <taxon>Pseudomonadati</taxon>
        <taxon>Pseudomonadota</taxon>
        <taxon>Alphaproteobacteria</taxon>
        <taxon>Candidatus Puniceispirillales</taxon>
        <taxon>Candidatus Puniceispirillaceae</taxon>
        <taxon>Candidatus Puniceispirillum</taxon>
    </lineage>
</organism>
<dbReference type="SUPFAM" id="SSF48576">
    <property type="entry name" value="Terpenoid synthases"/>
    <property type="match status" value="1"/>
</dbReference>
<dbReference type="GO" id="GO:0004659">
    <property type="term" value="F:prenyltransferase activity"/>
    <property type="evidence" value="ECO:0007669"/>
    <property type="project" value="InterPro"/>
</dbReference>
<dbReference type="Gene3D" id="1.10.600.10">
    <property type="entry name" value="Farnesyl Diphosphate Synthase"/>
    <property type="match status" value="1"/>
</dbReference>
<dbReference type="PROSITE" id="PS00723">
    <property type="entry name" value="POLYPRENYL_SYNTHASE_1"/>
    <property type="match status" value="1"/>
</dbReference>
<dbReference type="GO" id="GO:0008299">
    <property type="term" value="P:isoprenoid biosynthetic process"/>
    <property type="evidence" value="ECO:0007669"/>
    <property type="project" value="InterPro"/>
</dbReference>
<dbReference type="GO" id="GO:0046872">
    <property type="term" value="F:metal ion binding"/>
    <property type="evidence" value="ECO:0007669"/>
    <property type="project" value="UniProtKB-KW"/>
</dbReference>
<dbReference type="EC" id="2.5.1.-" evidence="7"/>
<evidence type="ECO:0000313" key="7">
    <source>
        <dbReference type="EMBL" id="ADE40370.1"/>
    </source>
</evidence>
<evidence type="ECO:0000256" key="6">
    <source>
        <dbReference type="RuleBase" id="RU004466"/>
    </source>
</evidence>